<dbReference type="CDD" id="cd20101">
    <property type="entry name" value="MBT_L3MBTL1-like_rpt1"/>
    <property type="match status" value="1"/>
</dbReference>
<evidence type="ECO:0000256" key="1">
    <source>
        <dbReference type="ARBA" id="ARBA00004123"/>
    </source>
</evidence>
<dbReference type="Pfam" id="PF01530">
    <property type="entry name" value="zf-C2HC"/>
    <property type="match status" value="2"/>
</dbReference>
<dbReference type="Gene3D" id="2.30.30.140">
    <property type="match status" value="3"/>
</dbReference>
<gene>
    <name evidence="13" type="ORF">EB796_001508</name>
</gene>
<feature type="compositionally biased region" description="Basic residues" evidence="11">
    <location>
        <begin position="131"/>
        <end position="140"/>
    </location>
</feature>
<evidence type="ECO:0000313" key="13">
    <source>
        <dbReference type="EMBL" id="KAF6040182.1"/>
    </source>
</evidence>
<dbReference type="SMART" id="SM00561">
    <property type="entry name" value="MBT"/>
    <property type="match status" value="3"/>
</dbReference>
<evidence type="ECO:0000313" key="14">
    <source>
        <dbReference type="Proteomes" id="UP000593567"/>
    </source>
</evidence>
<feature type="domain" description="SAM" evidence="12">
    <location>
        <begin position="723"/>
        <end position="771"/>
    </location>
</feature>
<feature type="compositionally biased region" description="Basic residues" evidence="11">
    <location>
        <begin position="604"/>
        <end position="622"/>
    </location>
</feature>
<dbReference type="GO" id="GO:0003682">
    <property type="term" value="F:chromatin binding"/>
    <property type="evidence" value="ECO:0007669"/>
    <property type="project" value="TreeGrafter"/>
</dbReference>
<feature type="compositionally biased region" description="Polar residues" evidence="11">
    <location>
        <begin position="116"/>
        <end position="129"/>
    </location>
</feature>
<name>A0A7J7KPU6_BUGNE</name>
<protein>
    <submittedName>
        <fullName evidence="13">L3MBTL3</fullName>
    </submittedName>
</protein>
<evidence type="ECO:0000256" key="5">
    <source>
        <dbReference type="ARBA" id="ARBA00022833"/>
    </source>
</evidence>
<dbReference type="Gene3D" id="1.10.150.50">
    <property type="entry name" value="Transcription Factor, Ets-1"/>
    <property type="match status" value="1"/>
</dbReference>
<keyword evidence="4" id="KW-0863">Zinc-finger</keyword>
<feature type="region of interest" description="Disordered" evidence="11">
    <location>
        <begin position="102"/>
        <end position="140"/>
    </location>
</feature>
<dbReference type="GO" id="GO:0042393">
    <property type="term" value="F:histone binding"/>
    <property type="evidence" value="ECO:0007669"/>
    <property type="project" value="TreeGrafter"/>
</dbReference>
<feature type="region of interest" description="Disordered" evidence="11">
    <location>
        <begin position="596"/>
        <end position="663"/>
    </location>
</feature>
<reference evidence="13" key="1">
    <citation type="submission" date="2020-06" db="EMBL/GenBank/DDBJ databases">
        <title>Draft genome of Bugula neritina, a colonial animal packing powerful symbionts and potential medicines.</title>
        <authorList>
            <person name="Rayko M."/>
        </authorList>
    </citation>
    <scope>NUCLEOTIDE SEQUENCE [LARGE SCALE GENOMIC DNA]</scope>
    <source>
        <strain evidence="13">Kwan_BN1</strain>
    </source>
</reference>
<sequence>MEEANLTSNSLELPALPNGKIKEVNGVAMKPDGDESIPDTSVTEVPAASLEEPKLCGEEIQLSTCLVCGKKDRSIEFILPDRYCSQSCADQHGGMVCTPSNSSSEFGDAVPATKSKPASKSVNGQTTSHRAPGKRKKKKAPYLSAYDDSIRVNGLEDLKAKQKKGKHFKYDEYLAEEKLTAAPEELFIGEPEPSFSNLFTVGMKLEAIDPLHPTAFCVTTVKEVRGHRIRLHFDGYLECYDFWTNAYSDQIFPCGWCEENGKTLQPPKGMTSHAFNWSLYLQVSKSVAAPESLFKVGTAEYKTLKPQFQVGDKLEAVDVKNQSLVCVATVSDVYGDRILVHFDGWEDAYDYWCYYNSLYIHPVGWCQENARILSAPNGYPNPDTFTWDSYTQETNSRPAPREAFQTPLILEFEVGMVLEAIDKRNPILVRVAEVLEVKENRLLIHFCGWDNKYDYWEDVDCPDLHPIGWCSRTGHPLQPPLTPLDIANYSGNCETLGCYGYGHVKGAKYSSHHSLFGCPYSDINMSKDNKLADRLQTAKSTDRKSSSSSAICSGVCVTEGCDGTGHVTGKYPTHFTISGCPMASVNHNKLIKSVSLNDNSNGVKKQRGRKSSRSGFKKRSRRSTGDSDGMSATRALYSDSKRQDEFEFPAKPKKRKLSAAQIMPPPPSKLSAFDMLQDAVYDSVFLPALPANHRADNTSIDWDRNARFLPSCSNIAHAKVPGWNSQQVADFVKSIKPQLSEDHLQKFIAEEIDGEAFLLLEQKDITSRLGIKLGPAILIYNVIRSINKVLGKPTWNMHYK</sequence>
<evidence type="ECO:0000256" key="11">
    <source>
        <dbReference type="SAM" id="MobiDB-lite"/>
    </source>
</evidence>
<evidence type="ECO:0000256" key="2">
    <source>
        <dbReference type="ARBA" id="ARBA00022723"/>
    </source>
</evidence>
<dbReference type="CDD" id="cd20102">
    <property type="entry name" value="MBT_L3MBTL1-like_rpt2"/>
    <property type="match status" value="1"/>
</dbReference>
<evidence type="ECO:0000256" key="6">
    <source>
        <dbReference type="ARBA" id="ARBA00022853"/>
    </source>
</evidence>
<dbReference type="PANTHER" id="PTHR12247:SF131">
    <property type="entry name" value="LD05287P"/>
    <property type="match status" value="1"/>
</dbReference>
<dbReference type="Pfam" id="PF02820">
    <property type="entry name" value="MBT"/>
    <property type="match status" value="3"/>
</dbReference>
<dbReference type="PROSITE" id="PS51802">
    <property type="entry name" value="ZF_CCHHC"/>
    <property type="match status" value="2"/>
</dbReference>
<dbReference type="SUPFAM" id="SSF47769">
    <property type="entry name" value="SAM/Pointed domain"/>
    <property type="match status" value="1"/>
</dbReference>
<keyword evidence="5" id="KW-0862">Zinc</keyword>
<dbReference type="InterPro" id="IPR004092">
    <property type="entry name" value="Mbt"/>
</dbReference>
<dbReference type="InterPro" id="IPR036060">
    <property type="entry name" value="Znf_C2H2C_sf"/>
</dbReference>
<feature type="compositionally biased region" description="Basic and acidic residues" evidence="11">
    <location>
        <begin position="639"/>
        <end position="650"/>
    </location>
</feature>
<comment type="subcellular location">
    <subcellularLocation>
        <location evidence="1">Nucleus</location>
    </subcellularLocation>
</comment>
<organism evidence="13 14">
    <name type="scientific">Bugula neritina</name>
    <name type="common">Brown bryozoan</name>
    <name type="synonym">Sertularia neritina</name>
    <dbReference type="NCBI Taxonomy" id="10212"/>
    <lineage>
        <taxon>Eukaryota</taxon>
        <taxon>Metazoa</taxon>
        <taxon>Spiralia</taxon>
        <taxon>Lophotrochozoa</taxon>
        <taxon>Bryozoa</taxon>
        <taxon>Gymnolaemata</taxon>
        <taxon>Cheilostomatida</taxon>
        <taxon>Flustrina</taxon>
        <taxon>Buguloidea</taxon>
        <taxon>Bugulidae</taxon>
        <taxon>Bugula</taxon>
    </lineage>
</organism>
<dbReference type="Gene3D" id="4.10.320.30">
    <property type="match status" value="2"/>
</dbReference>
<dbReference type="SUPFAM" id="SSF63748">
    <property type="entry name" value="Tudor/PWWP/MBT"/>
    <property type="match status" value="3"/>
</dbReference>
<keyword evidence="8" id="KW-0804">Transcription</keyword>
<dbReference type="GO" id="GO:0045892">
    <property type="term" value="P:negative regulation of DNA-templated transcription"/>
    <property type="evidence" value="ECO:0007669"/>
    <property type="project" value="TreeGrafter"/>
</dbReference>
<dbReference type="GO" id="GO:0008270">
    <property type="term" value="F:zinc ion binding"/>
    <property type="evidence" value="ECO:0007669"/>
    <property type="project" value="UniProtKB-KW"/>
</dbReference>
<dbReference type="SMART" id="SM00454">
    <property type="entry name" value="SAM"/>
    <property type="match status" value="1"/>
</dbReference>
<keyword evidence="7" id="KW-0805">Transcription regulation</keyword>
<dbReference type="EMBL" id="VXIV02000167">
    <property type="protein sequence ID" value="KAF6040182.1"/>
    <property type="molecule type" value="Genomic_DNA"/>
</dbReference>
<keyword evidence="9" id="KW-0539">Nucleus</keyword>
<dbReference type="InterPro" id="IPR013761">
    <property type="entry name" value="SAM/pointed_sf"/>
</dbReference>
<feature type="repeat" description="MBT" evidence="10">
    <location>
        <begin position="385"/>
        <end position="480"/>
    </location>
</feature>
<keyword evidence="14" id="KW-1185">Reference proteome</keyword>
<dbReference type="Pfam" id="PF00536">
    <property type="entry name" value="SAM_1"/>
    <property type="match status" value="1"/>
</dbReference>
<proteinExistence type="predicted"/>
<evidence type="ECO:0000256" key="8">
    <source>
        <dbReference type="ARBA" id="ARBA00023163"/>
    </source>
</evidence>
<dbReference type="GO" id="GO:0005634">
    <property type="term" value="C:nucleus"/>
    <property type="evidence" value="ECO:0007669"/>
    <property type="project" value="UniProtKB-SubCell"/>
</dbReference>
<evidence type="ECO:0000256" key="3">
    <source>
        <dbReference type="ARBA" id="ARBA00022737"/>
    </source>
</evidence>
<evidence type="ECO:0000256" key="4">
    <source>
        <dbReference type="ARBA" id="ARBA00022771"/>
    </source>
</evidence>
<dbReference type="Proteomes" id="UP000593567">
    <property type="component" value="Unassembled WGS sequence"/>
</dbReference>
<evidence type="ECO:0000256" key="9">
    <source>
        <dbReference type="ARBA" id="ARBA00023242"/>
    </source>
</evidence>
<keyword evidence="3" id="KW-0677">Repeat</keyword>
<dbReference type="InterPro" id="IPR001660">
    <property type="entry name" value="SAM"/>
</dbReference>
<keyword evidence="6" id="KW-0156">Chromatin regulator</keyword>
<evidence type="ECO:0000256" key="7">
    <source>
        <dbReference type="ARBA" id="ARBA00023015"/>
    </source>
</evidence>
<dbReference type="PROSITE" id="PS51079">
    <property type="entry name" value="MBT"/>
    <property type="match status" value="3"/>
</dbReference>
<keyword evidence="2" id="KW-0479">Metal-binding</keyword>
<dbReference type="InterPro" id="IPR050548">
    <property type="entry name" value="PcG_chromatin_remod_factors"/>
</dbReference>
<accession>A0A7J7KPU6</accession>
<evidence type="ECO:0000256" key="10">
    <source>
        <dbReference type="PROSITE-ProRule" id="PRU00459"/>
    </source>
</evidence>
<dbReference type="CDD" id="cd20103">
    <property type="entry name" value="MBT_L3MBTL1-like_rpt3"/>
    <property type="match status" value="1"/>
</dbReference>
<dbReference type="PROSITE" id="PS50105">
    <property type="entry name" value="SAM_DOMAIN"/>
    <property type="match status" value="1"/>
</dbReference>
<evidence type="ECO:0000259" key="12">
    <source>
        <dbReference type="PROSITE" id="PS50105"/>
    </source>
</evidence>
<dbReference type="InterPro" id="IPR002515">
    <property type="entry name" value="Znf_C2H2C"/>
</dbReference>
<feature type="repeat" description="MBT" evidence="10">
    <location>
        <begin position="275"/>
        <end position="376"/>
    </location>
</feature>
<dbReference type="OrthoDB" id="8188861at2759"/>
<dbReference type="SUPFAM" id="SSF103637">
    <property type="entry name" value="CCHHC domain"/>
    <property type="match status" value="2"/>
</dbReference>
<dbReference type="PANTHER" id="PTHR12247">
    <property type="entry name" value="POLYCOMB GROUP PROTEIN"/>
    <property type="match status" value="1"/>
</dbReference>
<dbReference type="AlphaFoldDB" id="A0A7J7KPU6"/>
<comment type="caution">
    <text evidence="13">The sequence shown here is derived from an EMBL/GenBank/DDBJ whole genome shotgun (WGS) entry which is preliminary data.</text>
</comment>
<dbReference type="GO" id="GO:0006325">
    <property type="term" value="P:chromatin organization"/>
    <property type="evidence" value="ECO:0007669"/>
    <property type="project" value="UniProtKB-KW"/>
</dbReference>
<feature type="repeat" description="MBT" evidence="10">
    <location>
        <begin position="168"/>
        <end position="267"/>
    </location>
</feature>